<organism evidence="2 3">
    <name type="scientific">Falsiroseomonas tokyonensis</name>
    <dbReference type="NCBI Taxonomy" id="430521"/>
    <lineage>
        <taxon>Bacteria</taxon>
        <taxon>Pseudomonadati</taxon>
        <taxon>Pseudomonadota</taxon>
        <taxon>Alphaproteobacteria</taxon>
        <taxon>Acetobacterales</taxon>
        <taxon>Roseomonadaceae</taxon>
        <taxon>Falsiroseomonas</taxon>
    </lineage>
</organism>
<reference evidence="3" key="1">
    <citation type="journal article" date="2019" name="Int. J. Syst. Evol. Microbiol.">
        <title>The Global Catalogue of Microorganisms (GCM) 10K type strain sequencing project: providing services to taxonomists for standard genome sequencing and annotation.</title>
        <authorList>
            <consortium name="The Broad Institute Genomics Platform"/>
            <consortium name="The Broad Institute Genome Sequencing Center for Infectious Disease"/>
            <person name="Wu L."/>
            <person name="Ma J."/>
        </authorList>
    </citation>
    <scope>NUCLEOTIDE SEQUENCE [LARGE SCALE GENOMIC DNA]</scope>
    <source>
        <strain evidence="3">CGMCC 1.16855</strain>
    </source>
</reference>
<proteinExistence type="predicted"/>
<feature type="domain" description="GAF" evidence="1">
    <location>
        <begin position="82"/>
        <end position="180"/>
    </location>
</feature>
<dbReference type="RefSeq" id="WP_216838304.1">
    <property type="nucleotide sequence ID" value="NZ_JAFNJS010000006.1"/>
</dbReference>
<gene>
    <name evidence="2" type="ORF">ACFOD3_20200</name>
</gene>
<name>A0ABV7C0E9_9PROT</name>
<keyword evidence="3" id="KW-1185">Reference proteome</keyword>
<sequence length="208" mass="22530">MTAHPPAQDFMAEGLAMLERAGAEAAAAAGPEDAMRALARGCFDLLGDRSAHLRPGALKPGERDYYIAGSFFLTPDRKYHMLVGNIGFPAEQERLMVPVDGGHPGWVFANRRKLLLENTDEHGSFRQYLKTSKMGSSIFAPILFRGEFHGMLIMAAQARYALRPVDLSILAACAQIAAGAWIAQGGPDWLAGIYPPANAFRVTREGVS</sequence>
<evidence type="ECO:0000313" key="2">
    <source>
        <dbReference type="EMBL" id="MFC3002233.1"/>
    </source>
</evidence>
<protein>
    <submittedName>
        <fullName evidence="2">GAF domain-containing protein</fullName>
    </submittedName>
</protein>
<evidence type="ECO:0000259" key="1">
    <source>
        <dbReference type="Pfam" id="PF01590"/>
    </source>
</evidence>
<evidence type="ECO:0000313" key="3">
    <source>
        <dbReference type="Proteomes" id="UP001595420"/>
    </source>
</evidence>
<dbReference type="EMBL" id="JBHRSB010000006">
    <property type="protein sequence ID" value="MFC3002233.1"/>
    <property type="molecule type" value="Genomic_DNA"/>
</dbReference>
<comment type="caution">
    <text evidence="2">The sequence shown here is derived from an EMBL/GenBank/DDBJ whole genome shotgun (WGS) entry which is preliminary data.</text>
</comment>
<dbReference type="Proteomes" id="UP001595420">
    <property type="component" value="Unassembled WGS sequence"/>
</dbReference>
<accession>A0ABV7C0E9</accession>
<dbReference type="InterPro" id="IPR003018">
    <property type="entry name" value="GAF"/>
</dbReference>
<dbReference type="Pfam" id="PF01590">
    <property type="entry name" value="GAF"/>
    <property type="match status" value="1"/>
</dbReference>